<evidence type="ECO:0000313" key="3">
    <source>
        <dbReference type="Proteomes" id="UP000092177"/>
    </source>
</evidence>
<keyword evidence="3" id="KW-1185">Reference proteome</keyword>
<evidence type="ECO:0000313" key="2">
    <source>
        <dbReference type="EMBL" id="OBR04074.1"/>
    </source>
</evidence>
<dbReference type="RefSeq" id="XP_018152592.1">
    <property type="nucleotide sequence ID" value="XM_018308175.1"/>
</dbReference>
<dbReference type="GeneID" id="28872282"/>
<sequence length="1018" mass="112490">MLLVAASLGLGSSAPVEPATRAPGAGFAKRMYYLIPTAMIQRLHCVGQGSRLGQISTIGRKLAGGQPDPRPQNATLSPPTALPEVVSNRELFVLTISSPITHFKKKEAMSFGRLQAALASATNEVTVAAANINFDFTLVKYEAPKEYQPLGALLSSTRKQNAEVGTCHCTARRLSSLFQDVCPETPNLIRAYGKRVLEISTRTTKRQSTEFANSMFESYAGIDATSIWAAATSSDPARADRGALHIHLLASMLAKMWTAPEAVSIWFELVKERQRVISEQLERGDALPFSLAAAAAQHQIQRSQLAEWDASARAWLQTADSVMVKEQDQLRIILENIELPVSGDQSRASMLYLSVTEAWCRALTVMERLVSGVAQEVHDGAALVGLTAWHIYPEIHVFGSTAVKVPMQDPLVQPGGILTLGCGPSATPTSQGITWSLSLKHLRYYGRPVESQGAMSSHPSHMSFDELMLAMLGCVVDRWNLSWDKMALTANILSQLVRLQESQEHRKIMNHHMIHILYGLRLLSRAADAYMNDTDTCAPFVNLGINRPQFLPPQTQKVVTRPFFGLLDENNFLDKLKDDETRIVFLRRLASRCLSGDTEAASCVIRYAVTPTKTSWASVFPKSRTASNHIPSRSNAKSHHRWNANRTLDNDKEIHHRTTKRNPAPFSFDAGFVASRQDGRTIRMSLWFGNANGTAIYQPYDPTKPAGPPAILELEDLLWALEFDLLKDIQLPEDVVSLTLNLLALAHTKVLGRFQGPTIRLKTLSKALMKAKWVDEVASRFSVQTTDAFSRLSSSSQTRNTAISILSYFISECDMRPSQVPENVCGFSFGDSIYVPENLIRDPFEASDDQAIVRVLGNIGLPGFVMFSSVMEPMVSEVGESSWKVINRNLFNGRPENAFGSMSMHLSLTNWEGSIEEPTSVGLQDVQLIMMESVVSIREAGRWVGDVDVVSALRNECVNKFRPQPPCDHSKDGSYATYLTSIESWDELRNCNAGNVVIRAHGNWVARLACIAFLSQGI</sequence>
<dbReference type="EMBL" id="LTAN01000009">
    <property type="protein sequence ID" value="OBR04074.1"/>
    <property type="molecule type" value="Genomic_DNA"/>
</dbReference>
<dbReference type="VEuPathDB" id="FungiDB:CH63R_13201"/>
<protein>
    <submittedName>
        <fullName evidence="2">Uncharacterized protein</fullName>
    </submittedName>
</protein>
<accession>A0A1B7XWE9</accession>
<organism evidence="2 3">
    <name type="scientific">Colletotrichum higginsianum (strain IMI 349063)</name>
    <name type="common">Crucifer anthracnose fungus</name>
    <dbReference type="NCBI Taxonomy" id="759273"/>
    <lineage>
        <taxon>Eukaryota</taxon>
        <taxon>Fungi</taxon>
        <taxon>Dikarya</taxon>
        <taxon>Ascomycota</taxon>
        <taxon>Pezizomycotina</taxon>
        <taxon>Sordariomycetes</taxon>
        <taxon>Hypocreomycetidae</taxon>
        <taxon>Glomerellales</taxon>
        <taxon>Glomerellaceae</taxon>
        <taxon>Colletotrichum</taxon>
        <taxon>Colletotrichum destructivum species complex</taxon>
    </lineage>
</organism>
<name>A0A1B7XWE9_COLHI</name>
<proteinExistence type="predicted"/>
<dbReference type="Proteomes" id="UP000092177">
    <property type="component" value="Chromosome 9"/>
</dbReference>
<dbReference type="AlphaFoldDB" id="A0A1B7XWE9"/>
<evidence type="ECO:0000256" key="1">
    <source>
        <dbReference type="SAM" id="MobiDB-lite"/>
    </source>
</evidence>
<reference evidence="3" key="1">
    <citation type="journal article" date="2017" name="BMC Genomics">
        <title>Gapless genome assembly of Colletotrichum higginsianum reveals chromosome structure and association of transposable elements with secondary metabolite gene clusters.</title>
        <authorList>
            <person name="Dallery J.-F."/>
            <person name="Lapalu N."/>
            <person name="Zampounis A."/>
            <person name="Pigne S."/>
            <person name="Luyten I."/>
            <person name="Amselem J."/>
            <person name="Wittenberg A.H.J."/>
            <person name="Zhou S."/>
            <person name="de Queiroz M.V."/>
            <person name="Robin G.P."/>
            <person name="Auger A."/>
            <person name="Hainaut M."/>
            <person name="Henrissat B."/>
            <person name="Kim K.-T."/>
            <person name="Lee Y.-H."/>
            <person name="Lespinet O."/>
            <person name="Schwartz D.C."/>
            <person name="Thon M.R."/>
            <person name="O'Connell R.J."/>
        </authorList>
    </citation>
    <scope>NUCLEOTIDE SEQUENCE [LARGE SCALE GENOMIC DNA]</scope>
    <source>
        <strain evidence="3">IMI 349063</strain>
    </source>
</reference>
<dbReference type="OrthoDB" id="4849251at2759"/>
<dbReference type="KEGG" id="chig:CH63R_13201"/>
<feature type="region of interest" description="Disordered" evidence="1">
    <location>
        <begin position="60"/>
        <end position="80"/>
    </location>
</feature>
<comment type="caution">
    <text evidence="2">The sequence shown here is derived from an EMBL/GenBank/DDBJ whole genome shotgun (WGS) entry which is preliminary data.</text>
</comment>
<gene>
    <name evidence="2" type="ORF">CH63R_13201</name>
</gene>